<dbReference type="EMBL" id="BK015804">
    <property type="protein sequence ID" value="DAE25952.1"/>
    <property type="molecule type" value="Genomic_DNA"/>
</dbReference>
<organism evidence="1">
    <name type="scientific">Podoviridae sp. ct8nN1</name>
    <dbReference type="NCBI Taxonomy" id="2827296"/>
    <lineage>
        <taxon>Viruses</taxon>
        <taxon>Duplodnaviria</taxon>
        <taxon>Heunggongvirae</taxon>
        <taxon>Uroviricota</taxon>
        <taxon>Caudoviricetes</taxon>
    </lineage>
</organism>
<name>A0A8S5R3L9_9CAUD</name>
<evidence type="ECO:0000313" key="1">
    <source>
        <dbReference type="EMBL" id="DAE25952.1"/>
    </source>
</evidence>
<accession>A0A8S5R3L9</accession>
<protein>
    <submittedName>
        <fullName evidence="1">Uncharacterized protein</fullName>
    </submittedName>
</protein>
<proteinExistence type="predicted"/>
<reference evidence="1" key="1">
    <citation type="journal article" date="2021" name="Proc. Natl. Acad. Sci. U.S.A.">
        <title>A Catalog of Tens of Thousands of Viruses from Human Metagenomes Reveals Hidden Associations with Chronic Diseases.</title>
        <authorList>
            <person name="Tisza M.J."/>
            <person name="Buck C.B."/>
        </authorList>
    </citation>
    <scope>NUCLEOTIDE SEQUENCE</scope>
    <source>
        <strain evidence="1">Ct8nN1</strain>
    </source>
</reference>
<sequence length="171" mass="20238">MKEIIIKLDLMDIFSEVEEFGEDNVEVESVGKTLKEKIKTEAMAKLSEYVLKSYKEQLKNDLEPTYNEILENTKNELKEISKNFINKKVVVTDKWGDIVESNISIKDLIIQRLDKTFDIKNEDSEFMKEIDKIYKYELNKKIEDVIYEIKKELTKKIETETAEKVRKALFK</sequence>